<proteinExistence type="predicted"/>
<sequence>MTTIAFFGHDAADAAVRRRVKSFVGDGMDVVGFMMRRRDVSPEWKNVDLGKTRDGAFLQRIKQVFAGARKAAEQRELLAAADVIYARNLDMLACAFLAKRHTGLKTPVIYESLDVHRLLTRSDFVGRIFRGLERALLKRTRALVVSSPGFLRNHFELHYGGDFTAYVVENRLSADSNFGPRPDTALPVEILEDRKLVLGWVGMLRCQRSLDLLCALADAYPDTLEIRLHGIPARTEIPVFEPEIERRPNMTFFGKFRSPEDLSSIYASLDVVWAGDFMEAGYNSVWLLPNRIYEGGYYATPSIAPAGTETAAWIARNDCGFVIEEPLERSLSKLVGHLLTDRREIAAYAMRLASLPEDLFVQPAGFMRDMISTSLGQEAVA</sequence>
<name>A0A1Y5I7W7_OSTTA</name>
<accession>A0A1Y5I7W7</accession>
<dbReference type="Proteomes" id="UP000195557">
    <property type="component" value="Unassembled WGS sequence"/>
</dbReference>
<dbReference type="AlphaFoldDB" id="A0A1Y5I7W7"/>
<evidence type="ECO:0000313" key="1">
    <source>
        <dbReference type="EMBL" id="OUS44797.1"/>
    </source>
</evidence>
<gene>
    <name evidence="1" type="ORF">BE221DRAFT_148719</name>
</gene>
<dbReference type="Gene3D" id="3.40.50.2000">
    <property type="entry name" value="Glycogen Phosphorylase B"/>
    <property type="match status" value="1"/>
</dbReference>
<dbReference type="GO" id="GO:0016740">
    <property type="term" value="F:transferase activity"/>
    <property type="evidence" value="ECO:0007669"/>
    <property type="project" value="UniProtKB-KW"/>
</dbReference>
<organism evidence="1">
    <name type="scientific">Ostreococcus tauri</name>
    <name type="common">Marine green alga</name>
    <dbReference type="NCBI Taxonomy" id="70448"/>
    <lineage>
        <taxon>Eukaryota</taxon>
        <taxon>Viridiplantae</taxon>
        <taxon>Chlorophyta</taxon>
        <taxon>Mamiellophyceae</taxon>
        <taxon>Mamiellales</taxon>
        <taxon>Bathycoccaceae</taxon>
        <taxon>Ostreococcus</taxon>
    </lineage>
</organism>
<dbReference type="SUPFAM" id="SSF53756">
    <property type="entry name" value="UDP-Glycosyltransferase/glycogen phosphorylase"/>
    <property type="match status" value="1"/>
</dbReference>
<keyword evidence="1" id="KW-0808">Transferase</keyword>
<protein>
    <submittedName>
        <fullName evidence="1">Putative glycosyl transferase</fullName>
    </submittedName>
</protein>
<dbReference type="EMBL" id="KZ155801">
    <property type="protein sequence ID" value="OUS44797.1"/>
    <property type="molecule type" value="Genomic_DNA"/>
</dbReference>
<reference evidence="1" key="1">
    <citation type="submission" date="2017-04" db="EMBL/GenBank/DDBJ databases">
        <title>Population genomics of picophytoplankton unveils novel chromosome hypervariability.</title>
        <authorList>
            <consortium name="DOE Joint Genome Institute"/>
            <person name="Blanc-Mathieu R."/>
            <person name="Krasovec M."/>
            <person name="Hebrard M."/>
            <person name="Yau S."/>
            <person name="Desgranges E."/>
            <person name="Martin J."/>
            <person name="Schackwitz W."/>
            <person name="Kuo A."/>
            <person name="Salin G."/>
            <person name="Donnadieu C."/>
            <person name="Desdevises Y."/>
            <person name="Sanchez-Ferandin S."/>
            <person name="Moreau H."/>
            <person name="Rivals E."/>
            <person name="Grigoriev I.V."/>
            <person name="Grimsley N."/>
            <person name="Eyre-Walker A."/>
            <person name="Piganeau G."/>
        </authorList>
    </citation>
    <scope>NUCLEOTIDE SEQUENCE [LARGE SCALE GENOMIC DNA]</scope>
    <source>
        <strain evidence="1">RCC 1115</strain>
    </source>
</reference>